<dbReference type="PROSITE" id="PS51857">
    <property type="entry name" value="CSD_2"/>
    <property type="match status" value="1"/>
</dbReference>
<dbReference type="STRING" id="289078.A0A2X0MSH6"/>
<dbReference type="InterPro" id="IPR011129">
    <property type="entry name" value="CSD"/>
</dbReference>
<feature type="compositionally biased region" description="Low complexity" evidence="1">
    <location>
        <begin position="441"/>
        <end position="456"/>
    </location>
</feature>
<evidence type="ECO:0000313" key="3">
    <source>
        <dbReference type="EMBL" id="SCZ91413.1"/>
    </source>
</evidence>
<feature type="compositionally biased region" description="Low complexity" evidence="1">
    <location>
        <begin position="33"/>
        <end position="42"/>
    </location>
</feature>
<dbReference type="PRINTS" id="PR00050">
    <property type="entry name" value="COLDSHOCK"/>
</dbReference>
<dbReference type="CDD" id="cd04458">
    <property type="entry name" value="CSP_CDS"/>
    <property type="match status" value="1"/>
</dbReference>
<feature type="compositionally biased region" description="Basic and acidic residues" evidence="1">
    <location>
        <begin position="380"/>
        <end position="392"/>
    </location>
</feature>
<dbReference type="GO" id="GO:0003676">
    <property type="term" value="F:nucleic acid binding"/>
    <property type="evidence" value="ECO:0007669"/>
    <property type="project" value="InterPro"/>
</dbReference>
<evidence type="ECO:0000313" key="4">
    <source>
        <dbReference type="Proteomes" id="UP000249723"/>
    </source>
</evidence>
<reference evidence="4" key="1">
    <citation type="submission" date="2016-10" db="EMBL/GenBank/DDBJ databases">
        <authorList>
            <person name="Jeantristanb JTB J.-T."/>
            <person name="Ricardo R."/>
        </authorList>
    </citation>
    <scope>NUCLEOTIDE SEQUENCE [LARGE SCALE GENOMIC DNA]</scope>
</reference>
<accession>A0A2X0MSH6</accession>
<dbReference type="InterPro" id="IPR002059">
    <property type="entry name" value="CSP_DNA-bd"/>
</dbReference>
<feature type="region of interest" description="Disordered" evidence="1">
    <location>
        <begin position="302"/>
        <end position="407"/>
    </location>
</feature>
<dbReference type="InterPro" id="IPR012340">
    <property type="entry name" value="NA-bd_OB-fold"/>
</dbReference>
<organism evidence="3 4">
    <name type="scientific">Microbotryum saponariae</name>
    <dbReference type="NCBI Taxonomy" id="289078"/>
    <lineage>
        <taxon>Eukaryota</taxon>
        <taxon>Fungi</taxon>
        <taxon>Dikarya</taxon>
        <taxon>Basidiomycota</taxon>
        <taxon>Pucciniomycotina</taxon>
        <taxon>Microbotryomycetes</taxon>
        <taxon>Microbotryales</taxon>
        <taxon>Microbotryaceae</taxon>
        <taxon>Microbotryum</taxon>
    </lineage>
</organism>
<feature type="domain" description="CSD" evidence="2">
    <location>
        <begin position="153"/>
        <end position="223"/>
    </location>
</feature>
<feature type="compositionally biased region" description="Low complexity" evidence="1">
    <location>
        <begin position="350"/>
        <end position="363"/>
    </location>
</feature>
<dbReference type="SMART" id="SM00357">
    <property type="entry name" value="CSP"/>
    <property type="match status" value="1"/>
</dbReference>
<keyword evidence="4" id="KW-1185">Reference proteome</keyword>
<dbReference type="AlphaFoldDB" id="A0A2X0MSH6"/>
<evidence type="ECO:0000259" key="2">
    <source>
        <dbReference type="PROSITE" id="PS51857"/>
    </source>
</evidence>
<proteinExistence type="predicted"/>
<feature type="region of interest" description="Disordered" evidence="1">
    <location>
        <begin position="435"/>
        <end position="456"/>
    </location>
</feature>
<dbReference type="Pfam" id="PF00313">
    <property type="entry name" value="CSD"/>
    <property type="match status" value="1"/>
</dbReference>
<feature type="compositionally biased region" description="Polar residues" evidence="1">
    <location>
        <begin position="487"/>
        <end position="525"/>
    </location>
</feature>
<protein>
    <submittedName>
        <fullName evidence="3">BZ3500_MvSof-1268-A1-R1_Chr1-2g01392 protein</fullName>
    </submittedName>
</protein>
<gene>
    <name evidence="3" type="ORF">BZ3500_MVSOF-1268-A1-R1_CHR1-2G01392</name>
</gene>
<feature type="region of interest" description="Disordered" evidence="1">
    <location>
        <begin position="1"/>
        <end position="42"/>
    </location>
</feature>
<dbReference type="OrthoDB" id="422005at2759"/>
<feature type="region of interest" description="Disordered" evidence="1">
    <location>
        <begin position="87"/>
        <end position="150"/>
    </location>
</feature>
<feature type="region of interest" description="Disordered" evidence="1">
    <location>
        <begin position="479"/>
        <end position="525"/>
    </location>
</feature>
<dbReference type="InterPro" id="IPR050181">
    <property type="entry name" value="Cold_shock_domain"/>
</dbReference>
<feature type="compositionally biased region" description="Polar residues" evidence="1">
    <location>
        <begin position="19"/>
        <end position="31"/>
    </location>
</feature>
<dbReference type="Gene3D" id="2.40.50.140">
    <property type="entry name" value="Nucleic acid-binding proteins"/>
    <property type="match status" value="1"/>
</dbReference>
<name>A0A2X0MSH6_9BASI</name>
<dbReference type="Proteomes" id="UP000249723">
    <property type="component" value="Unassembled WGS sequence"/>
</dbReference>
<dbReference type="PANTHER" id="PTHR11544">
    <property type="entry name" value="COLD SHOCK DOMAIN CONTAINING PROTEINS"/>
    <property type="match status" value="1"/>
</dbReference>
<dbReference type="SUPFAM" id="SSF50249">
    <property type="entry name" value="Nucleic acid-binding proteins"/>
    <property type="match status" value="1"/>
</dbReference>
<evidence type="ECO:0000256" key="1">
    <source>
        <dbReference type="SAM" id="MobiDB-lite"/>
    </source>
</evidence>
<sequence length="525" mass="55016">MAMSTYPALAHHHHHHYHSAQQQMHDAQSRGTAAASAHSNSSAALDLDLSNLSLQDAPHRQQQHQHQQQQQHPHPALHNLHQQHFKSRSAFEEPSHQAPQSQRSARSHPNDFVHPLHAGRSSQPTLFQPQPFGASNAPPDHPLHATTKLDTPRRRGVVKFFNSLKGFGFIVDNDPAALGGQEVFCHFSAISGKGGFRSLAEGEEVEYELVQGPKGFQATNLTGPQGESCGRTVVGDPKARITKPSPYMPFAMPQFLSTDPYAPQGCVFAAAGSPYNLVYVPASVAVSPGQFNGYGHALAPGREGRHGASPFGSNYSFTPPGPLNGAPGASSHTNGVDSSRGGTGSDSDHYSSSLSAPTSYPSSRGGIGAPPAAPFGAADYGKDNALFDKDSTRNQGSNTANGSSFGFAPFSPASSSQLPLFDDGARSARAFDSHLIPSQAPGSSSNRPSSRGSLISASSVSGNVVSSLLPAPSNVFDALRPAPIGSRSRSPGTNHGTPLGNGSLSGNEWKSSPVLYTSASSSGEH</sequence>
<dbReference type="EMBL" id="FMWP01000015">
    <property type="protein sequence ID" value="SCZ91413.1"/>
    <property type="molecule type" value="Genomic_DNA"/>
</dbReference>